<dbReference type="Proteomes" id="UP000607653">
    <property type="component" value="Unassembled WGS sequence"/>
</dbReference>
<gene>
    <name evidence="2" type="ORF">HUJ06_003461</name>
</gene>
<evidence type="ECO:0000313" key="3">
    <source>
        <dbReference type="Proteomes" id="UP000607653"/>
    </source>
</evidence>
<reference evidence="2 3" key="1">
    <citation type="journal article" date="2020" name="Mol. Biol. Evol.">
        <title>Distinct Expression and Methylation Patterns for Genes with Different Fates following a Single Whole-Genome Duplication in Flowering Plants.</title>
        <authorList>
            <person name="Shi T."/>
            <person name="Rahmani R.S."/>
            <person name="Gugger P.F."/>
            <person name="Wang M."/>
            <person name="Li H."/>
            <person name="Zhang Y."/>
            <person name="Li Z."/>
            <person name="Wang Q."/>
            <person name="Van de Peer Y."/>
            <person name="Marchal K."/>
            <person name="Chen J."/>
        </authorList>
    </citation>
    <scope>NUCLEOTIDE SEQUENCE [LARGE SCALE GENOMIC DNA]</scope>
    <source>
        <tissue evidence="2">Leaf</tissue>
    </source>
</reference>
<keyword evidence="3" id="KW-1185">Reference proteome</keyword>
<proteinExistence type="predicted"/>
<sequence length="94" mass="10850">MLALGVQMGPGRSADLSRSSEETTVFCLSLVGICFHYHGLLERRLDLGKLLMVDGRRYGDFPLWFFVHSCSFLLNSPFWFFGLSRCFFIYISRL</sequence>
<evidence type="ECO:0000256" key="1">
    <source>
        <dbReference type="SAM" id="Phobius"/>
    </source>
</evidence>
<name>A0A822ZNX0_NELNU</name>
<dbReference type="EMBL" id="DUZY01000007">
    <property type="protein sequence ID" value="DAD45231.1"/>
    <property type="molecule type" value="Genomic_DNA"/>
</dbReference>
<feature type="transmembrane region" description="Helical" evidence="1">
    <location>
        <begin position="61"/>
        <end position="91"/>
    </location>
</feature>
<accession>A0A822ZNX0</accession>
<protein>
    <submittedName>
        <fullName evidence="2">Uncharacterized protein</fullName>
    </submittedName>
</protein>
<organism evidence="2 3">
    <name type="scientific">Nelumbo nucifera</name>
    <name type="common">Sacred lotus</name>
    <dbReference type="NCBI Taxonomy" id="4432"/>
    <lineage>
        <taxon>Eukaryota</taxon>
        <taxon>Viridiplantae</taxon>
        <taxon>Streptophyta</taxon>
        <taxon>Embryophyta</taxon>
        <taxon>Tracheophyta</taxon>
        <taxon>Spermatophyta</taxon>
        <taxon>Magnoliopsida</taxon>
        <taxon>Proteales</taxon>
        <taxon>Nelumbonaceae</taxon>
        <taxon>Nelumbo</taxon>
    </lineage>
</organism>
<evidence type="ECO:0000313" key="2">
    <source>
        <dbReference type="EMBL" id="DAD45231.1"/>
    </source>
</evidence>
<dbReference type="AlphaFoldDB" id="A0A822ZNX0"/>
<keyword evidence="1" id="KW-0472">Membrane</keyword>
<keyword evidence="1" id="KW-0812">Transmembrane</keyword>
<comment type="caution">
    <text evidence="2">The sequence shown here is derived from an EMBL/GenBank/DDBJ whole genome shotgun (WGS) entry which is preliminary data.</text>
</comment>
<keyword evidence="1" id="KW-1133">Transmembrane helix</keyword>